<evidence type="ECO:0000313" key="4">
    <source>
        <dbReference type="Proteomes" id="UP000490939"/>
    </source>
</evidence>
<dbReference type="EMBL" id="WNWQ01000207">
    <property type="protein sequence ID" value="KAE9974401.1"/>
    <property type="molecule type" value="Genomic_DNA"/>
</dbReference>
<dbReference type="AlphaFoldDB" id="A0A8H3V589"/>
<feature type="region of interest" description="Disordered" evidence="1">
    <location>
        <begin position="1"/>
        <end position="33"/>
    </location>
</feature>
<protein>
    <submittedName>
        <fullName evidence="3">Uncharacterized protein</fullName>
    </submittedName>
</protein>
<keyword evidence="4" id="KW-1185">Reference proteome</keyword>
<organism evidence="3 4">
    <name type="scientific">Venturia inaequalis</name>
    <name type="common">Apple scab fungus</name>
    <dbReference type="NCBI Taxonomy" id="5025"/>
    <lineage>
        <taxon>Eukaryota</taxon>
        <taxon>Fungi</taxon>
        <taxon>Dikarya</taxon>
        <taxon>Ascomycota</taxon>
        <taxon>Pezizomycotina</taxon>
        <taxon>Dothideomycetes</taxon>
        <taxon>Pleosporomycetidae</taxon>
        <taxon>Venturiales</taxon>
        <taxon>Venturiaceae</taxon>
        <taxon>Venturia</taxon>
    </lineage>
</organism>
<reference evidence="3 4" key="1">
    <citation type="submission" date="2019-07" db="EMBL/GenBank/DDBJ databases">
        <title>Venturia inaequalis Genome Resource.</title>
        <authorList>
            <person name="Lichtner F.J."/>
        </authorList>
    </citation>
    <scope>NUCLEOTIDE SEQUENCE [LARGE SCALE GENOMIC DNA]</scope>
    <source>
        <strain evidence="2">Bline_iso_100314</strain>
        <strain evidence="3 4">DMI_063113</strain>
    </source>
</reference>
<evidence type="ECO:0000313" key="3">
    <source>
        <dbReference type="EMBL" id="KAE9982679.1"/>
    </source>
</evidence>
<feature type="region of interest" description="Disordered" evidence="1">
    <location>
        <begin position="252"/>
        <end position="279"/>
    </location>
</feature>
<feature type="compositionally biased region" description="Polar residues" evidence="1">
    <location>
        <begin position="1"/>
        <end position="15"/>
    </location>
</feature>
<dbReference type="Proteomes" id="UP000433883">
    <property type="component" value="Unassembled WGS sequence"/>
</dbReference>
<feature type="compositionally biased region" description="Low complexity" evidence="1">
    <location>
        <begin position="200"/>
        <end position="212"/>
    </location>
</feature>
<name>A0A8H3V589_VENIN</name>
<feature type="compositionally biased region" description="Polar residues" evidence="1">
    <location>
        <begin position="153"/>
        <end position="162"/>
    </location>
</feature>
<accession>A0A8H3V589</accession>
<sequence>MKRSSPTAGRQSVLSFATVEEKEASPPSKYNISDTITFPERPISRIQSAPVLKSHEILAGYEAVTRNKSLELCPPDRPPPPVPRWANSRAPKPVPPPKPVALRSNSTPILLPSVPSPEGSIEAAPQVFSPSKEAHPVVPVLPKETVDEIQPVATSPLQSPTPENLPFLEEPRKRKSYRHSFTTRFKRLMPKHRSNKRLTKTSASIATATTNTTRPDLDSFFTPFSKPQDSEKLMLGSAMVLEKNQDEIHVFPEGSTSSIDNPVRREKPSPSTSASNLTTFTHNDTDALVVRLPNRTSFLNQASSVSPATPHCLENIDTHSPTSPISAHANLYGVEDISKISSAYCHPSATQLPFLKESIPDPINILAAVLKSGLNPASSTASENASAVISRNFAMGDPASKSLAIQTSQVLPKASPLIPPRPLKRHRKQRPVPDTTPVIDVSTSAAQLPAGPSTPPTREQAPARATVSTSQPSTPPTRDQIPGPAIASACQPLPVASPSDNIYFVHPIKPLNQDISNRNMPLDQRKWQRLPYNTTDETEIQQPCPPAADVHNLNNLAARNASLGGPQAASWLAVKSGVKTNRVEFYQPDGVIVWTPPGNLERREERVWA</sequence>
<feature type="compositionally biased region" description="Polar residues" evidence="1">
    <location>
        <begin position="269"/>
        <end position="279"/>
    </location>
</feature>
<dbReference type="EMBL" id="WNWR01000335">
    <property type="protein sequence ID" value="KAE9982679.1"/>
    <property type="molecule type" value="Genomic_DNA"/>
</dbReference>
<evidence type="ECO:0000256" key="1">
    <source>
        <dbReference type="SAM" id="MobiDB-lite"/>
    </source>
</evidence>
<comment type="caution">
    <text evidence="3">The sequence shown here is derived from an EMBL/GenBank/DDBJ whole genome shotgun (WGS) entry which is preliminary data.</text>
</comment>
<gene>
    <name evidence="2" type="ORF">BLS_003140</name>
    <name evidence="3" type="ORF">EG327_005787</name>
</gene>
<dbReference type="Proteomes" id="UP000490939">
    <property type="component" value="Unassembled WGS sequence"/>
</dbReference>
<evidence type="ECO:0000313" key="2">
    <source>
        <dbReference type="EMBL" id="KAE9974401.1"/>
    </source>
</evidence>
<feature type="region of interest" description="Disordered" evidence="1">
    <location>
        <begin position="153"/>
        <end position="174"/>
    </location>
</feature>
<feature type="region of interest" description="Disordered" evidence="1">
    <location>
        <begin position="405"/>
        <end position="491"/>
    </location>
</feature>
<feature type="region of interest" description="Disordered" evidence="1">
    <location>
        <begin position="68"/>
        <end position="123"/>
    </location>
</feature>
<proteinExistence type="predicted"/>
<feature type="region of interest" description="Disordered" evidence="1">
    <location>
        <begin position="193"/>
        <end position="212"/>
    </location>
</feature>